<organism evidence="6 7">
    <name type="scientific">Schistosoma mekongi</name>
    <name type="common">Parasitic worm</name>
    <dbReference type="NCBI Taxonomy" id="38744"/>
    <lineage>
        <taxon>Eukaryota</taxon>
        <taxon>Metazoa</taxon>
        <taxon>Spiralia</taxon>
        <taxon>Lophotrochozoa</taxon>
        <taxon>Platyhelminthes</taxon>
        <taxon>Trematoda</taxon>
        <taxon>Digenea</taxon>
        <taxon>Strigeidida</taxon>
        <taxon>Schistosomatoidea</taxon>
        <taxon>Schistosomatidae</taxon>
        <taxon>Schistosoma</taxon>
    </lineage>
</organism>
<dbReference type="PANTHER" id="PTHR21641">
    <property type="entry name" value="TRANSLATION INITIATION FACTOR-RELATED"/>
    <property type="match status" value="1"/>
</dbReference>
<dbReference type="InterPro" id="IPR006196">
    <property type="entry name" value="RNA-binding_domain_S1_IF1"/>
</dbReference>
<dbReference type="GO" id="GO:0005634">
    <property type="term" value="C:nucleus"/>
    <property type="evidence" value="ECO:0007669"/>
    <property type="project" value="TreeGrafter"/>
</dbReference>
<dbReference type="GO" id="GO:0003723">
    <property type="term" value="F:RNA binding"/>
    <property type="evidence" value="ECO:0007669"/>
    <property type="project" value="UniProtKB-KW"/>
</dbReference>
<accession>A0AAE2D6E1</accession>
<keyword evidence="7" id="KW-1185">Reference proteome</keyword>
<dbReference type="InterPro" id="IPR012340">
    <property type="entry name" value="NA-bd_OB-fold"/>
</dbReference>
<dbReference type="SUPFAM" id="SSF50249">
    <property type="entry name" value="Nucleic acid-binding proteins"/>
    <property type="match status" value="1"/>
</dbReference>
<evidence type="ECO:0000256" key="3">
    <source>
        <dbReference type="ARBA" id="ARBA00022884"/>
    </source>
</evidence>
<feature type="domain" description="S1-like" evidence="5">
    <location>
        <begin position="28"/>
        <end position="87"/>
    </location>
</feature>
<reference evidence="6" key="1">
    <citation type="submission" date="2022-04" db="EMBL/GenBank/DDBJ databases">
        <authorList>
            <person name="Xu L."/>
            <person name="Lv Z."/>
        </authorList>
    </citation>
    <scope>NUCLEOTIDE SEQUENCE</scope>
    <source>
        <strain evidence="6">LV_2022a</strain>
    </source>
</reference>
<dbReference type="GO" id="GO:0003743">
    <property type="term" value="F:translation initiation factor activity"/>
    <property type="evidence" value="ECO:0007669"/>
    <property type="project" value="InterPro"/>
</dbReference>
<dbReference type="InterPro" id="IPR001253">
    <property type="entry name" value="TIF_eIF-1A"/>
</dbReference>
<keyword evidence="3" id="KW-0694">RNA-binding</keyword>
<sequence length="146" mass="16700">MILPSSVSKRKKAEKELSKNTCIIESDEIICKLIKSCGNYLFTAITEKEEEVFVSIPERFRNAFYFSRGDFVICSPLDNRKVKGEIRAVLQKDDIRLLVSKSQWPKTFTVNIPKESSVDVNYISEDMLPSFSDTDSEESECISDIK</sequence>
<comment type="caution">
    <text evidence="6">The sequence shown here is derived from an EMBL/GenBank/DDBJ whole genome shotgun (WGS) entry which is preliminary data.</text>
</comment>
<evidence type="ECO:0000256" key="1">
    <source>
        <dbReference type="ARBA" id="ARBA00007340"/>
    </source>
</evidence>
<gene>
    <name evidence="6" type="ORF">MN116_004362</name>
</gene>
<dbReference type="InterPro" id="IPR039294">
    <property type="entry name" value="EIF1AD"/>
</dbReference>
<dbReference type="EMBL" id="JALJAT010000002">
    <property type="protein sequence ID" value="KAK4473183.1"/>
    <property type="molecule type" value="Genomic_DNA"/>
</dbReference>
<evidence type="ECO:0000313" key="7">
    <source>
        <dbReference type="Proteomes" id="UP001292079"/>
    </source>
</evidence>
<evidence type="ECO:0000313" key="6">
    <source>
        <dbReference type="EMBL" id="KAK4473183.1"/>
    </source>
</evidence>
<comment type="similarity">
    <text evidence="1">Belongs to the EIF1AD family.</text>
</comment>
<dbReference type="SMART" id="SM00652">
    <property type="entry name" value="eIF1a"/>
    <property type="match status" value="1"/>
</dbReference>
<name>A0AAE2D6E1_SCHME</name>
<evidence type="ECO:0000259" key="5">
    <source>
        <dbReference type="Pfam" id="PF01176"/>
    </source>
</evidence>
<dbReference type="PANTHER" id="PTHR21641:SF0">
    <property type="entry name" value="RNA-BINDING PROTEIN EIF1AD-RELATED"/>
    <property type="match status" value="1"/>
</dbReference>
<proteinExistence type="inferred from homology"/>
<reference evidence="6" key="2">
    <citation type="journal article" date="2023" name="Infect Dis Poverty">
        <title>Chromosome-scale genome of the human blood fluke Schistosoma mekongi and its implications for public health.</title>
        <authorList>
            <person name="Zhou M."/>
            <person name="Xu L."/>
            <person name="Xu D."/>
            <person name="Chen W."/>
            <person name="Khan J."/>
            <person name="Hu Y."/>
            <person name="Huang H."/>
            <person name="Wei H."/>
            <person name="Zhang Y."/>
            <person name="Chusongsang P."/>
            <person name="Tanasarnprasert K."/>
            <person name="Hu X."/>
            <person name="Limpanont Y."/>
            <person name="Lv Z."/>
        </authorList>
    </citation>
    <scope>NUCLEOTIDE SEQUENCE</scope>
    <source>
        <strain evidence="6">LV_2022a</strain>
    </source>
</reference>
<dbReference type="AlphaFoldDB" id="A0AAE2D6E1"/>
<evidence type="ECO:0000256" key="2">
    <source>
        <dbReference type="ARBA" id="ARBA00020989"/>
    </source>
</evidence>
<dbReference type="Proteomes" id="UP001292079">
    <property type="component" value="Unassembled WGS sequence"/>
</dbReference>
<dbReference type="Pfam" id="PF01176">
    <property type="entry name" value="eIF-1a"/>
    <property type="match status" value="1"/>
</dbReference>
<dbReference type="Gene3D" id="2.40.50.140">
    <property type="entry name" value="Nucleic acid-binding proteins"/>
    <property type="match status" value="1"/>
</dbReference>
<protein>
    <recommendedName>
        <fullName evidence="2">Probable RNA-binding protein EIF1AD</fullName>
    </recommendedName>
    <alternativeName>
        <fullName evidence="4">Eukaryotic translation initiation factor 1A domain-containing protein</fullName>
    </alternativeName>
</protein>
<evidence type="ECO:0000256" key="4">
    <source>
        <dbReference type="ARBA" id="ARBA00031998"/>
    </source>
</evidence>